<organism evidence="1">
    <name type="scientific">marine sediment metagenome</name>
    <dbReference type="NCBI Taxonomy" id="412755"/>
    <lineage>
        <taxon>unclassified sequences</taxon>
        <taxon>metagenomes</taxon>
        <taxon>ecological metagenomes</taxon>
    </lineage>
</organism>
<accession>A0A0F9BW16</accession>
<comment type="caution">
    <text evidence="1">The sequence shown here is derived from an EMBL/GenBank/DDBJ whole genome shotgun (WGS) entry which is preliminary data.</text>
</comment>
<sequence>MLKISTNVPCTIKPNCCGCLHGYSDGGNTTEAYLWIFKCNECGAEVGRGLESYVKAATAQEDGDG</sequence>
<protein>
    <submittedName>
        <fullName evidence="1">Uncharacterized protein</fullName>
    </submittedName>
</protein>
<gene>
    <name evidence="1" type="ORF">LCGC14_2681260</name>
</gene>
<evidence type="ECO:0000313" key="1">
    <source>
        <dbReference type="EMBL" id="KKK94594.1"/>
    </source>
</evidence>
<name>A0A0F9BW16_9ZZZZ</name>
<dbReference type="EMBL" id="LAZR01047277">
    <property type="protein sequence ID" value="KKK94594.1"/>
    <property type="molecule type" value="Genomic_DNA"/>
</dbReference>
<proteinExistence type="predicted"/>
<reference evidence="1" key="1">
    <citation type="journal article" date="2015" name="Nature">
        <title>Complex archaea that bridge the gap between prokaryotes and eukaryotes.</title>
        <authorList>
            <person name="Spang A."/>
            <person name="Saw J.H."/>
            <person name="Jorgensen S.L."/>
            <person name="Zaremba-Niedzwiedzka K."/>
            <person name="Martijn J."/>
            <person name="Lind A.E."/>
            <person name="van Eijk R."/>
            <person name="Schleper C."/>
            <person name="Guy L."/>
            <person name="Ettema T.J."/>
        </authorList>
    </citation>
    <scope>NUCLEOTIDE SEQUENCE</scope>
</reference>
<dbReference type="AlphaFoldDB" id="A0A0F9BW16"/>